<name>A0ABN2KET2_9MICO</name>
<accession>A0ABN2KET2</accession>
<dbReference type="Proteomes" id="UP001501475">
    <property type="component" value="Unassembled WGS sequence"/>
</dbReference>
<comment type="caution">
    <text evidence="1">The sequence shown here is derived from an EMBL/GenBank/DDBJ whole genome shotgun (WGS) entry which is preliminary data.</text>
</comment>
<dbReference type="RefSeq" id="WP_344063750.1">
    <property type="nucleotide sequence ID" value="NZ_BAAAPN010000034.1"/>
</dbReference>
<evidence type="ECO:0000313" key="2">
    <source>
        <dbReference type="Proteomes" id="UP001501475"/>
    </source>
</evidence>
<proteinExistence type="predicted"/>
<organism evidence="1 2">
    <name type="scientific">Nostocoides vanveenii</name>
    <dbReference type="NCBI Taxonomy" id="330835"/>
    <lineage>
        <taxon>Bacteria</taxon>
        <taxon>Bacillati</taxon>
        <taxon>Actinomycetota</taxon>
        <taxon>Actinomycetes</taxon>
        <taxon>Micrococcales</taxon>
        <taxon>Intrasporangiaceae</taxon>
        <taxon>Nostocoides</taxon>
    </lineage>
</organism>
<evidence type="ECO:0000313" key="1">
    <source>
        <dbReference type="EMBL" id="GAA1754422.1"/>
    </source>
</evidence>
<reference evidence="1 2" key="1">
    <citation type="journal article" date="2019" name="Int. J. Syst. Evol. Microbiol.">
        <title>The Global Catalogue of Microorganisms (GCM) 10K type strain sequencing project: providing services to taxonomists for standard genome sequencing and annotation.</title>
        <authorList>
            <consortium name="The Broad Institute Genomics Platform"/>
            <consortium name="The Broad Institute Genome Sequencing Center for Infectious Disease"/>
            <person name="Wu L."/>
            <person name="Ma J."/>
        </authorList>
    </citation>
    <scope>NUCLEOTIDE SEQUENCE [LARGE SCALE GENOMIC DNA]</scope>
    <source>
        <strain evidence="1 2">JCM 15591</strain>
    </source>
</reference>
<evidence type="ECO:0008006" key="3">
    <source>
        <dbReference type="Google" id="ProtNLM"/>
    </source>
</evidence>
<protein>
    <recommendedName>
        <fullName evidence="3">SIR2-like domain-containing protein</fullName>
    </recommendedName>
</protein>
<dbReference type="Pfam" id="PF13289">
    <property type="entry name" value="SIR2_2"/>
    <property type="match status" value="1"/>
</dbReference>
<dbReference type="SUPFAM" id="SSF52467">
    <property type="entry name" value="DHS-like NAD/FAD-binding domain"/>
    <property type="match status" value="1"/>
</dbReference>
<keyword evidence="2" id="KW-1185">Reference proteome</keyword>
<dbReference type="EMBL" id="BAAAPN010000034">
    <property type="protein sequence ID" value="GAA1754422.1"/>
    <property type="molecule type" value="Genomic_DNA"/>
</dbReference>
<dbReference type="InterPro" id="IPR029035">
    <property type="entry name" value="DHS-like_NAD/FAD-binding_dom"/>
</dbReference>
<dbReference type="Gene3D" id="3.40.50.1220">
    <property type="entry name" value="TPP-binding domain"/>
    <property type="match status" value="1"/>
</dbReference>
<gene>
    <name evidence="1" type="ORF">GCM10009810_12800</name>
</gene>
<sequence length="589" mass="65062">MHAQPGVYAVLLGSGVSTGAGMPTGWGVVKELVRRLAVAEHPDDPASLAAAQADPEQWWRGNHGGDLGYSSLLEALAPTQAARQGLLASFFEPTDDDRAAGVKMPSKAHRSIAQLVKRGAVRVIITTNFDRLMEQALEGEGVSAQVIARPEAVNGMSPLAHAPATLIKLHGDYKDLGSLNTPDELAAYPTEWKVLVSQVLEEYGLVISGWSADWDTALVALLEAAKSRRYPLYWDQRSSRGSTAQSILANRNGSVITAADADSMFADLATSLDALERLAEPPLTTAIAVARLKRYLPDPVHRLDLHDLVMSATDAVVTGVNDQPLSIAGLDGEGFQAVLEDHRARSEQMLQLAVTGMWHDPEGHHDRLWMDVVKRLIDAGSIRALGVPVQQVLERARMYPALLLMTCAGVATVSRGRERLLVRLVSEVHGHMDVGVSLELPACQIAHPARVLNDDWTNDLPRWGGGKWTYPVSHLLAAECREVFRDLIPRDDDYTRTVHGFEYRMSLMYEVTNSSYRGAYRAMPGEFVGETGWSWDDRDIPIAEETFRARGDRVQDWPWVDLLGGHEKYDDALIQHRDILKKFKYHNMR</sequence>